<evidence type="ECO:0000256" key="1">
    <source>
        <dbReference type="ARBA" id="ARBA00004328"/>
    </source>
</evidence>
<keyword evidence="8" id="KW-1185">Reference proteome</keyword>
<name>A0A3G2KXY9_9POXV</name>
<evidence type="ECO:0000256" key="6">
    <source>
        <dbReference type="ARBA" id="ARBA00034859"/>
    </source>
</evidence>
<dbReference type="Pfam" id="PF03292">
    <property type="entry name" value="Pox_P4B"/>
    <property type="match status" value="1"/>
</dbReference>
<keyword evidence="2" id="KW-0946">Virion</keyword>
<organism evidence="7 8">
    <name type="scientific">Orthopoxvirus Abatino</name>
    <dbReference type="NCBI Taxonomy" id="2478919"/>
    <lineage>
        <taxon>Viruses</taxon>
        <taxon>Varidnaviria</taxon>
        <taxon>Bamfordvirae</taxon>
        <taxon>Nucleocytoviricota</taxon>
        <taxon>Pokkesviricetes</taxon>
        <taxon>Chitovirales</taxon>
        <taxon>Poxviridae</taxon>
        <taxon>Chordopoxvirinae</taxon>
        <taxon>Orthopoxvirus</taxon>
        <taxon>Orthopoxvirus abatinomacacapox</taxon>
    </lineage>
</organism>
<comment type="similarity">
    <text evidence="5">Belongs to the orthopoxvirus OPG129 family.</text>
</comment>
<accession>A0A3G2KXY9</accession>
<sequence>MEAVLNSDSFLTSNAGLKSSYINQTLSLVDEDHIHTSDKSLSCSVCNSLSQIVDDDFISAGARNQRTKPKRAGNDQAQQTIKKDKDCMVSIDEVASTHDWSTRLRNDGNAIAKYLTTNKYDTSNFTIQDMLNIMNKLNIVRTNRNELFQLLSHVKSTLNNASVSVKCTHPLVLIHSRASPRIGDQLKELDKIYSPSNHHILLSTTRFQSMHFTDMSSSQDLSFIYRKPETNYYIHPILMALFGIKLPALENAYVHGDTYSLIQQLYEFRRVKSYNYMLLVNRLTEDNPIVITGVSDLISTEIQRANMHTMIRKAIMNIRMGIFYCNDDDAVDPHLMKIIHTGCSQVMTDEEQILASILSIVGFRPTLVSVARPMNGISYDMKLQAAPYIVVNPMKMITTSDSPISINSKDIYSMAFDGNSGRVVFAPPNIGYGRCSGVTHIDPLGTNVMGSAAHSPVIVNGAMMFYVERRQNKNMFGGECYTGFRSLIDDTPIDVSPEIMLNGIMYRLKSAVCYKLGDQFFDCGSSDNIFLKGHYTILFTENGPWMYDPLSVFNPGARNARLMRALKNQYKKLSMDSDDGFYEWLNGDGSVFAASKQQMLMNHVANFDDDLLTMEEAMSMISRHCCILIYAQDYDQYISARHITELF</sequence>
<gene>
    <name evidence="7" type="ORF">OPVA122</name>
</gene>
<dbReference type="InterPro" id="IPR004972">
    <property type="entry name" value="P4B"/>
</dbReference>
<comment type="subcellular location">
    <subcellularLocation>
        <location evidence="1">Virion</location>
    </subcellularLocation>
</comment>
<evidence type="ECO:0000256" key="5">
    <source>
        <dbReference type="ARBA" id="ARBA00034741"/>
    </source>
</evidence>
<evidence type="ECO:0000256" key="4">
    <source>
        <dbReference type="ARBA" id="ARBA00032365"/>
    </source>
</evidence>
<comment type="function">
    <text evidence="3">Major component of the virion core that undergoes proteolytic processing during the immature virion (IV) to mature virion (MV) transition. Essential for the formation of a structurally normal core.</text>
</comment>
<evidence type="ECO:0000313" key="8">
    <source>
        <dbReference type="Proteomes" id="UP000317021"/>
    </source>
</evidence>
<reference evidence="7 8" key="1">
    <citation type="journal article" date="2018" name="Viruses">
        <title>Whole Genome Characterization of Orthopoxvirus (OPV) Abatino, a Zoonotic Virus Representing a Putative Novel Clade of Old World Orthopoxviruses.</title>
        <authorList>
            <person name="Gruber C.E."/>
            <person name="Giombini E."/>
            <person name="Selleri M."/>
            <person name="Tausch S.H."/>
            <person name="Andrusch A."/>
            <person name="Tyshaieva A."/>
            <person name="Cardeti G."/>
            <person name="Lorenzetti R."/>
            <person name="De Marco L."/>
            <person name="Carletti F."/>
            <person name="Nitsche A."/>
            <person name="Capobianchi M.R."/>
            <person name="Ippolito G."/>
            <person name="Autorino G.L."/>
            <person name="Castilletti C."/>
        </authorList>
    </citation>
    <scope>NUCLEOTIDE SEQUENCE [LARGE SCALE GENOMIC DNA]</scope>
    <source>
        <strain evidence="7">Abatino</strain>
    </source>
</reference>
<protein>
    <recommendedName>
        <fullName evidence="6">Major core protein OPG129</fullName>
    </recommendedName>
    <alternativeName>
        <fullName evidence="4">Virion core protein 4b</fullName>
    </alternativeName>
</protein>
<dbReference type="Proteomes" id="UP000317021">
    <property type="component" value="Segment"/>
</dbReference>
<evidence type="ECO:0000313" key="7">
    <source>
        <dbReference type="EMBL" id="AYN64688.1"/>
    </source>
</evidence>
<dbReference type="GO" id="GO:0044423">
    <property type="term" value="C:virion component"/>
    <property type="evidence" value="ECO:0007669"/>
    <property type="project" value="UniProtKB-KW"/>
</dbReference>
<evidence type="ECO:0000256" key="3">
    <source>
        <dbReference type="ARBA" id="ARBA00025179"/>
    </source>
</evidence>
<proteinExistence type="inferred from homology"/>
<evidence type="ECO:0000256" key="2">
    <source>
        <dbReference type="ARBA" id="ARBA00022844"/>
    </source>
</evidence>
<dbReference type="EMBL" id="MH816996">
    <property type="protein sequence ID" value="AYN64688.1"/>
    <property type="molecule type" value="Genomic_DNA"/>
</dbReference>